<evidence type="ECO:0000256" key="2">
    <source>
        <dbReference type="ARBA" id="ARBA00006772"/>
    </source>
</evidence>
<reference evidence="7" key="3">
    <citation type="submission" date="2025-09" db="UniProtKB">
        <authorList>
            <consortium name="Ensembl"/>
        </authorList>
    </citation>
    <scope>IDENTIFICATION</scope>
</reference>
<keyword evidence="8" id="KW-1185">Reference proteome</keyword>
<dbReference type="PANTHER" id="PTHR10283">
    <property type="entry name" value="SOLUTE CARRIER FAMILY 13 MEMBER"/>
    <property type="match status" value="1"/>
</dbReference>
<feature type="transmembrane region" description="Helical" evidence="6">
    <location>
        <begin position="21"/>
        <end position="50"/>
    </location>
</feature>
<evidence type="ECO:0000313" key="8">
    <source>
        <dbReference type="Proteomes" id="UP000007875"/>
    </source>
</evidence>
<feature type="transmembrane region" description="Helical" evidence="6">
    <location>
        <begin position="207"/>
        <end position="233"/>
    </location>
</feature>
<sequence length="570" mass="63007">VPRFLRQIWAFQRTLCVILPPLLLLPIPIVIGGTVAACGYAILIMAIYWVTEAIPLAVTAFLPLIMFPMSGIMSASAVSKAYFSDTAWLFVGGLIIAVSVEVTNLHKRIALSVLVLVGAKPRWLMLGFMLTTYFLSMWISNTATTAMMLPIVEAVFGELKAGEEKRAREEKLKDSQTMEIDSEDVDIFEHIESEEERNKRMDNLIKGITLCVPYAASIGGTATVTGTGPNLVLSGLFNTLFPDATIKLSFANWIAYALPGSLCMLVLSYIWLSIFFLGFSLRDISSCLTRSNFTEGEKNARKVIVTEYKKLGNIKWKEVTVLAVFTTTALLWFFRDPGFMPGWSVVFKEDFVDDGTVAMTMAFFLFFLPSERPSFLKRRQVGNEEKNEDDLKRPVSPILDWPTVHRMFPWSVMFLITGGFALAEGATQSGFSQWLGDQLIFLGDLPTWVISLIVTIIVCLFTECSSNVATASLFVPILANLAQSLRIHPLHLMIPPVLACSLAFMLPVATPPNALAFSYGHIKVLDLVKAGSMLNIMGVAIITLFINTYGYSLFGLGEFPSWAELPGATT</sequence>
<feature type="transmembrane region" description="Helical" evidence="6">
    <location>
        <begin position="490"/>
        <end position="510"/>
    </location>
</feature>
<dbReference type="Proteomes" id="UP000007875">
    <property type="component" value="Unassembled WGS sequence"/>
</dbReference>
<feature type="transmembrane region" description="Helical" evidence="6">
    <location>
        <begin position="355"/>
        <end position="370"/>
    </location>
</feature>
<proteinExistence type="inferred from homology"/>
<organism evidence="7 8">
    <name type="scientific">Ciona savignyi</name>
    <name type="common">Pacific transparent sea squirt</name>
    <dbReference type="NCBI Taxonomy" id="51511"/>
    <lineage>
        <taxon>Eukaryota</taxon>
        <taxon>Metazoa</taxon>
        <taxon>Chordata</taxon>
        <taxon>Tunicata</taxon>
        <taxon>Ascidiacea</taxon>
        <taxon>Phlebobranchia</taxon>
        <taxon>Cionidae</taxon>
        <taxon>Ciona</taxon>
    </lineage>
</organism>
<feature type="transmembrane region" description="Helical" evidence="6">
    <location>
        <begin position="123"/>
        <end position="140"/>
    </location>
</feature>
<feature type="transmembrane region" description="Helical" evidence="6">
    <location>
        <begin position="530"/>
        <end position="551"/>
    </location>
</feature>
<dbReference type="CDD" id="cd01115">
    <property type="entry name" value="SLC13_permease"/>
    <property type="match status" value="1"/>
</dbReference>
<feature type="transmembrane region" description="Helical" evidence="6">
    <location>
        <begin position="56"/>
        <end position="75"/>
    </location>
</feature>
<reference evidence="8" key="1">
    <citation type="submission" date="2003-08" db="EMBL/GenBank/DDBJ databases">
        <authorList>
            <person name="Birren B."/>
            <person name="Nusbaum C."/>
            <person name="Abebe A."/>
            <person name="Abouelleil A."/>
            <person name="Adekoya E."/>
            <person name="Ait-zahra M."/>
            <person name="Allen N."/>
            <person name="Allen T."/>
            <person name="An P."/>
            <person name="Anderson M."/>
            <person name="Anderson S."/>
            <person name="Arachchi H."/>
            <person name="Armbruster J."/>
            <person name="Bachantsang P."/>
            <person name="Baldwin J."/>
            <person name="Barry A."/>
            <person name="Bayul T."/>
            <person name="Blitshsteyn B."/>
            <person name="Bloom T."/>
            <person name="Blye J."/>
            <person name="Boguslavskiy L."/>
            <person name="Borowsky M."/>
            <person name="Boukhgalter B."/>
            <person name="Brunache A."/>
            <person name="Butler J."/>
            <person name="Calixte N."/>
            <person name="Calvo S."/>
            <person name="Camarata J."/>
            <person name="Campo K."/>
            <person name="Chang J."/>
            <person name="Cheshatsang Y."/>
            <person name="Citroen M."/>
            <person name="Collymore A."/>
            <person name="Considine T."/>
            <person name="Cook A."/>
            <person name="Cooke P."/>
            <person name="Corum B."/>
            <person name="Cuomo C."/>
            <person name="David R."/>
            <person name="Dawoe T."/>
            <person name="Degray S."/>
            <person name="Dodge S."/>
            <person name="Dooley K."/>
            <person name="Dorje P."/>
            <person name="Dorjee K."/>
            <person name="Dorris L."/>
            <person name="Duffey N."/>
            <person name="Dupes A."/>
            <person name="Elkins T."/>
            <person name="Engels R."/>
            <person name="Erickson J."/>
            <person name="Farina A."/>
            <person name="Faro S."/>
            <person name="Ferreira P."/>
            <person name="Fischer H."/>
            <person name="Fitzgerald M."/>
            <person name="Foley K."/>
            <person name="Gage D."/>
            <person name="Galagan J."/>
            <person name="Gearin G."/>
            <person name="Gnerre S."/>
            <person name="Gnirke A."/>
            <person name="Goyette A."/>
            <person name="Graham J."/>
            <person name="Grandbois E."/>
            <person name="Gyaltsen K."/>
            <person name="Hafez N."/>
            <person name="Hagopian D."/>
            <person name="Hagos B."/>
            <person name="Hall J."/>
            <person name="Hatcher B."/>
            <person name="Heller A."/>
            <person name="Higgins H."/>
            <person name="Honan T."/>
            <person name="Horn A."/>
            <person name="Houde N."/>
            <person name="Hughes L."/>
            <person name="Hulme W."/>
            <person name="Husby E."/>
            <person name="Iliev I."/>
            <person name="Jaffe D."/>
            <person name="Jones C."/>
            <person name="Kamal M."/>
            <person name="Kamat A."/>
            <person name="Kamvysselis M."/>
            <person name="Karlsson E."/>
            <person name="Kells C."/>
            <person name="Kieu A."/>
            <person name="Kisner P."/>
            <person name="Kodira C."/>
            <person name="Kulbokas E."/>
            <person name="Labutti K."/>
            <person name="Lama D."/>
            <person name="Landers T."/>
            <person name="Leger J."/>
            <person name="Levine S."/>
            <person name="Lewis D."/>
            <person name="Lewis T."/>
            <person name="Lindblad-toh K."/>
            <person name="Liu X."/>
            <person name="Lokyitsang T."/>
            <person name="Lokyitsang Y."/>
            <person name="Lucien O."/>
            <person name="Lui A."/>
            <person name="Ma L.J."/>
            <person name="Mabbitt R."/>
            <person name="Macdonald J."/>
            <person name="Maclean C."/>
            <person name="Major J."/>
            <person name="Manning J."/>
            <person name="Marabella R."/>
            <person name="Maru K."/>
            <person name="Matthews C."/>
            <person name="Mauceli E."/>
            <person name="Mccarthy M."/>
            <person name="Mcdonough S."/>
            <person name="Mcghee T."/>
            <person name="Meldrim J."/>
            <person name="Meneus L."/>
            <person name="Mesirov J."/>
            <person name="Mihalev A."/>
            <person name="Mihova T."/>
            <person name="Mikkelsen T."/>
            <person name="Mlenga V."/>
            <person name="Moru K."/>
            <person name="Mozes J."/>
            <person name="Mulrain L."/>
            <person name="Munson G."/>
            <person name="Naylor J."/>
            <person name="Newes C."/>
            <person name="Nguyen C."/>
            <person name="Nguyen N."/>
            <person name="Nguyen T."/>
            <person name="Nicol R."/>
            <person name="Nielsen C."/>
            <person name="Nizzari M."/>
            <person name="Norbu C."/>
            <person name="Norbu N."/>
            <person name="O'donnell P."/>
            <person name="Okoawo O."/>
            <person name="O'leary S."/>
            <person name="Omotosho B."/>
            <person name="O'neill K."/>
            <person name="Osman S."/>
            <person name="Parker S."/>
            <person name="Perrin D."/>
            <person name="Phunkhang P."/>
            <person name="Piqani B."/>
            <person name="Purcell S."/>
            <person name="Rachupka T."/>
            <person name="Ramasamy U."/>
            <person name="Rameau R."/>
            <person name="Ray V."/>
            <person name="Raymond C."/>
            <person name="Retta R."/>
            <person name="Richardson S."/>
            <person name="Rise C."/>
            <person name="Rodriguez J."/>
            <person name="Rogers J."/>
            <person name="Rogov P."/>
            <person name="Rutman M."/>
            <person name="Schupbach R."/>
            <person name="Seaman C."/>
            <person name="Settipalli S."/>
            <person name="Sharpe T."/>
            <person name="Sheridan J."/>
            <person name="Sherpa N."/>
            <person name="Shi J."/>
            <person name="Smirnov S."/>
            <person name="Smith C."/>
            <person name="Sougnez C."/>
            <person name="Spencer B."/>
            <person name="Stalker J."/>
            <person name="Stange-thomann N."/>
            <person name="Stavropoulos S."/>
            <person name="Stetson K."/>
            <person name="Stone C."/>
            <person name="Stone S."/>
            <person name="Stubbs M."/>
            <person name="Talamas J."/>
            <person name="Tchuinga P."/>
            <person name="Tenzing P."/>
            <person name="Tesfaye S."/>
            <person name="Theodore J."/>
            <person name="Thoulutsang Y."/>
            <person name="Topham K."/>
            <person name="Towey S."/>
            <person name="Tsamla T."/>
            <person name="Tsomo N."/>
            <person name="Vallee D."/>
            <person name="Vassiliev H."/>
            <person name="Venkataraman V."/>
            <person name="Vinson J."/>
            <person name="Vo A."/>
            <person name="Wade C."/>
            <person name="Wang S."/>
            <person name="Wangchuk T."/>
            <person name="Wangdi T."/>
            <person name="Whittaker C."/>
            <person name="Wilkinson J."/>
            <person name="Wu Y."/>
            <person name="Wyman D."/>
            <person name="Yadav S."/>
            <person name="Yang S."/>
            <person name="Yang X."/>
            <person name="Yeager S."/>
            <person name="Yee E."/>
            <person name="Young G."/>
            <person name="Zainoun J."/>
            <person name="Zembeck L."/>
            <person name="Zimmer A."/>
            <person name="Zody M."/>
            <person name="Lander E."/>
        </authorList>
    </citation>
    <scope>NUCLEOTIDE SEQUENCE [LARGE SCALE GENOMIC DNA]</scope>
</reference>
<name>H2Z9I2_CIOSA</name>
<dbReference type="GO" id="GO:0017153">
    <property type="term" value="F:sodium:dicarboxylate symporter activity"/>
    <property type="evidence" value="ECO:0007669"/>
    <property type="project" value="TreeGrafter"/>
</dbReference>
<feature type="transmembrane region" description="Helical" evidence="6">
    <location>
        <begin position="407"/>
        <end position="427"/>
    </location>
</feature>
<keyword evidence="4 6" id="KW-1133">Transmembrane helix</keyword>
<feature type="transmembrane region" description="Helical" evidence="6">
    <location>
        <begin position="447"/>
        <end position="478"/>
    </location>
</feature>
<comment type="similarity">
    <text evidence="2">Belongs to the SLC13A/DASS transporter (TC 2.A.47) family. NADC subfamily.</text>
</comment>
<keyword evidence="3 6" id="KW-0812">Transmembrane</keyword>
<evidence type="ECO:0000256" key="4">
    <source>
        <dbReference type="ARBA" id="ARBA00022989"/>
    </source>
</evidence>
<dbReference type="GO" id="GO:0015139">
    <property type="term" value="F:alpha-ketoglutarate transmembrane transporter activity"/>
    <property type="evidence" value="ECO:0007669"/>
    <property type="project" value="TreeGrafter"/>
</dbReference>
<dbReference type="GeneTree" id="ENSGT01030000234550"/>
<evidence type="ECO:0000256" key="5">
    <source>
        <dbReference type="ARBA" id="ARBA00023136"/>
    </source>
</evidence>
<reference evidence="7" key="2">
    <citation type="submission" date="2025-08" db="UniProtKB">
        <authorList>
            <consortium name="Ensembl"/>
        </authorList>
    </citation>
    <scope>IDENTIFICATION</scope>
</reference>
<dbReference type="InterPro" id="IPR001898">
    <property type="entry name" value="SLC13A/DASS"/>
</dbReference>
<evidence type="ECO:0000313" key="7">
    <source>
        <dbReference type="Ensembl" id="ENSCSAVP00000014247.1"/>
    </source>
</evidence>
<feature type="transmembrane region" description="Helical" evidence="6">
    <location>
        <begin position="253"/>
        <end position="281"/>
    </location>
</feature>
<dbReference type="GO" id="GO:0005886">
    <property type="term" value="C:plasma membrane"/>
    <property type="evidence" value="ECO:0007669"/>
    <property type="project" value="TreeGrafter"/>
</dbReference>
<evidence type="ECO:0008006" key="9">
    <source>
        <dbReference type="Google" id="ProtNLM"/>
    </source>
</evidence>
<feature type="transmembrane region" description="Helical" evidence="6">
    <location>
        <begin position="87"/>
        <end position="103"/>
    </location>
</feature>
<evidence type="ECO:0000256" key="6">
    <source>
        <dbReference type="SAM" id="Phobius"/>
    </source>
</evidence>
<dbReference type="GO" id="GO:0015138">
    <property type="term" value="F:fumarate transmembrane transporter activity"/>
    <property type="evidence" value="ECO:0007669"/>
    <property type="project" value="TreeGrafter"/>
</dbReference>
<dbReference type="GO" id="GO:0071285">
    <property type="term" value="P:cellular response to lithium ion"/>
    <property type="evidence" value="ECO:0007669"/>
    <property type="project" value="TreeGrafter"/>
</dbReference>
<dbReference type="Pfam" id="PF00939">
    <property type="entry name" value="Na_sulph_symp"/>
    <property type="match status" value="1"/>
</dbReference>
<dbReference type="AlphaFoldDB" id="H2Z9I2"/>
<protein>
    <recommendedName>
        <fullName evidence="9">Citrate transporter-like domain-containing protein</fullName>
    </recommendedName>
</protein>
<feature type="transmembrane region" description="Helical" evidence="6">
    <location>
        <begin position="319"/>
        <end position="335"/>
    </location>
</feature>
<dbReference type="PANTHER" id="PTHR10283:SF82">
    <property type="entry name" value="SOLUTE CARRIER FAMILY 13 MEMBER 2"/>
    <property type="match status" value="1"/>
</dbReference>
<keyword evidence="5 6" id="KW-0472">Membrane</keyword>
<dbReference type="GO" id="GO:0015141">
    <property type="term" value="F:succinate transmembrane transporter activity"/>
    <property type="evidence" value="ECO:0007669"/>
    <property type="project" value="TreeGrafter"/>
</dbReference>
<dbReference type="Ensembl" id="ENSCSAVT00000014412.1">
    <property type="protein sequence ID" value="ENSCSAVP00000014247.1"/>
    <property type="gene ID" value="ENSCSAVG00000008349.1"/>
</dbReference>
<evidence type="ECO:0000256" key="1">
    <source>
        <dbReference type="ARBA" id="ARBA00004141"/>
    </source>
</evidence>
<comment type="subcellular location">
    <subcellularLocation>
        <location evidence="1">Membrane</location>
        <topology evidence="1">Multi-pass membrane protein</topology>
    </subcellularLocation>
</comment>
<evidence type="ECO:0000256" key="3">
    <source>
        <dbReference type="ARBA" id="ARBA00022692"/>
    </source>
</evidence>
<accession>H2Z9I2</accession>